<evidence type="ECO:0000256" key="10">
    <source>
        <dbReference type="ARBA" id="ARBA00022801"/>
    </source>
</evidence>
<evidence type="ECO:0000256" key="4">
    <source>
        <dbReference type="ARBA" id="ARBA00012030"/>
    </source>
</evidence>
<dbReference type="SUPFAM" id="SSF56420">
    <property type="entry name" value="Peptide deformylase"/>
    <property type="match status" value="1"/>
</dbReference>
<dbReference type="GO" id="GO:0051539">
    <property type="term" value="F:4 iron, 4 sulfur cluster binding"/>
    <property type="evidence" value="ECO:0007669"/>
    <property type="project" value="UniProtKB-KW"/>
</dbReference>
<keyword evidence="14" id="KW-0472">Membrane</keyword>
<dbReference type="Pfam" id="PF03167">
    <property type="entry name" value="UDG"/>
    <property type="match status" value="1"/>
</dbReference>
<evidence type="ECO:0000256" key="2">
    <source>
        <dbReference type="ARBA" id="ARBA00006521"/>
    </source>
</evidence>
<dbReference type="EC" id="3.5.1.88" evidence="5"/>
<keyword evidence="8" id="KW-0479">Metal-binding</keyword>
<protein>
    <recommendedName>
        <fullName evidence="6">Type-4 uracil-DNA glycosylase</fullName>
        <ecNumber evidence="4">3.2.2.27</ecNumber>
        <ecNumber evidence="5">3.5.1.88</ecNumber>
    </recommendedName>
</protein>
<dbReference type="Proteomes" id="UP000838756">
    <property type="component" value="Unassembled WGS sequence"/>
</dbReference>
<dbReference type="Gene3D" id="3.40.470.10">
    <property type="entry name" value="Uracil-DNA glycosylase-like domain"/>
    <property type="match status" value="1"/>
</dbReference>
<sequence length="401" mass="44984">MSKLPIVIAPDERLTTRASEVIDITDKIKELVNDMFETMYYAEGLGLAAVQVGVLKRIFIMDVQPEKAEDGPAGYESTGKFCMINPEITELSGEQVILKEGCLSIPEQSHEIKRPKYLTVKYKNLNNEEQTLKASGWLARLRGTMNNEDLELLKFYHEVGVDCTLTEGEEEKKVENERAAQSSVIEQKKAMFPSDWIIEARKLASECGSVDELRSAVKSFEGCEIKKTATNTVFSDGNPNAKIMLVGEAPGANEDLKGIPFCGASGMLLDKMLGAINLDRTKVYISNTVFWRPPGNRKPTDLELDMCRPFVEKHIALVLPQILIFVGGIACYSLLDNTKTISNLRGKFHTYTNQYLSHAITTAAIFHPAYLLRQPAQKRLAWEDLKKIREYLDNTNNHTDV</sequence>
<keyword evidence="9" id="KW-0227">DNA damage</keyword>
<comment type="caution">
    <text evidence="16">The sequence shown here is derived from an EMBL/GenBank/DDBJ whole genome shotgun (WGS) entry which is preliminary data.</text>
</comment>
<dbReference type="Gene3D" id="3.90.45.10">
    <property type="entry name" value="Peptide deformylase"/>
    <property type="match status" value="1"/>
</dbReference>
<evidence type="ECO:0000256" key="13">
    <source>
        <dbReference type="ARBA" id="ARBA00023204"/>
    </source>
</evidence>
<dbReference type="InterPro" id="IPR005122">
    <property type="entry name" value="Uracil-DNA_glycosylase-like"/>
</dbReference>
<dbReference type="SMART" id="SM00987">
    <property type="entry name" value="UreE_C"/>
    <property type="match status" value="1"/>
</dbReference>
<evidence type="ECO:0000313" key="16">
    <source>
        <dbReference type="EMBL" id="CAH2209306.1"/>
    </source>
</evidence>
<comment type="similarity">
    <text evidence="2">Belongs to the uracil-DNA glycosylase (UDG) superfamily. Type 4 (UDGa) family.</text>
</comment>
<evidence type="ECO:0000256" key="5">
    <source>
        <dbReference type="ARBA" id="ARBA00012175"/>
    </source>
</evidence>
<evidence type="ECO:0000256" key="8">
    <source>
        <dbReference type="ARBA" id="ARBA00022723"/>
    </source>
</evidence>
<feature type="transmembrane region" description="Helical" evidence="14">
    <location>
        <begin position="315"/>
        <end position="335"/>
    </location>
</feature>
<dbReference type="CDD" id="cd00487">
    <property type="entry name" value="Pep_deformylase"/>
    <property type="match status" value="1"/>
</dbReference>
<evidence type="ECO:0000256" key="3">
    <source>
        <dbReference type="ARBA" id="ARBA00010759"/>
    </source>
</evidence>
<dbReference type="PANTHER" id="PTHR33693">
    <property type="entry name" value="TYPE-5 URACIL-DNA GLYCOSYLASE"/>
    <property type="match status" value="1"/>
</dbReference>
<keyword evidence="14" id="KW-0812">Transmembrane</keyword>
<keyword evidence="14" id="KW-1133">Transmembrane helix</keyword>
<reference evidence="16" key="1">
    <citation type="submission" date="2022-03" db="EMBL/GenBank/DDBJ databases">
        <authorList>
            <person name="Lindestad O."/>
        </authorList>
    </citation>
    <scope>NUCLEOTIDE SEQUENCE</scope>
</reference>
<dbReference type="GO" id="GO:0004844">
    <property type="term" value="F:uracil DNA N-glycosylase activity"/>
    <property type="evidence" value="ECO:0007669"/>
    <property type="project" value="UniProtKB-EC"/>
</dbReference>
<dbReference type="HAMAP" id="MF_00163">
    <property type="entry name" value="Pep_deformylase"/>
    <property type="match status" value="1"/>
</dbReference>
<keyword evidence="17" id="KW-1185">Reference proteome</keyword>
<name>A0A8S4QLN3_9NEOP</name>
<evidence type="ECO:0000256" key="1">
    <source>
        <dbReference type="ARBA" id="ARBA00001400"/>
    </source>
</evidence>
<dbReference type="CDD" id="cd10030">
    <property type="entry name" value="UDG-F4_TTUDGA_SPO1dp_like"/>
    <property type="match status" value="1"/>
</dbReference>
<organism evidence="16 17">
    <name type="scientific">Pararge aegeria aegeria</name>
    <dbReference type="NCBI Taxonomy" id="348720"/>
    <lineage>
        <taxon>Eukaryota</taxon>
        <taxon>Metazoa</taxon>
        <taxon>Ecdysozoa</taxon>
        <taxon>Arthropoda</taxon>
        <taxon>Hexapoda</taxon>
        <taxon>Insecta</taxon>
        <taxon>Pterygota</taxon>
        <taxon>Neoptera</taxon>
        <taxon>Endopterygota</taxon>
        <taxon>Lepidoptera</taxon>
        <taxon>Glossata</taxon>
        <taxon>Ditrysia</taxon>
        <taxon>Papilionoidea</taxon>
        <taxon>Nymphalidae</taxon>
        <taxon>Satyrinae</taxon>
        <taxon>Satyrini</taxon>
        <taxon>Parargina</taxon>
        <taxon>Pararge</taxon>
    </lineage>
</organism>
<dbReference type="EC" id="3.2.2.27" evidence="4"/>
<dbReference type="OrthoDB" id="10267060at2759"/>
<comment type="similarity">
    <text evidence="3">Belongs to the polypeptide deformylase family.</text>
</comment>
<gene>
    <name evidence="16" type="primary">jg24801</name>
    <name evidence="16" type="ORF">PAEG_LOCUS1705</name>
</gene>
<dbReference type="NCBIfam" id="TIGR00079">
    <property type="entry name" value="pept_deformyl"/>
    <property type="match status" value="1"/>
</dbReference>
<dbReference type="PRINTS" id="PR01576">
    <property type="entry name" value="PDEFORMYLASE"/>
</dbReference>
<dbReference type="InterPro" id="IPR036821">
    <property type="entry name" value="Peptide_deformylase_sf"/>
</dbReference>
<dbReference type="EMBL" id="CAKXAJ010005785">
    <property type="protein sequence ID" value="CAH2209306.1"/>
    <property type="molecule type" value="Genomic_DNA"/>
</dbReference>
<dbReference type="GO" id="GO:0046872">
    <property type="term" value="F:metal ion binding"/>
    <property type="evidence" value="ECO:0007669"/>
    <property type="project" value="UniProtKB-KW"/>
</dbReference>
<dbReference type="NCBIfam" id="TIGR00758">
    <property type="entry name" value="UDG_fam4"/>
    <property type="match status" value="1"/>
</dbReference>
<dbReference type="SUPFAM" id="SSF52141">
    <property type="entry name" value="Uracil-DNA glycosylase-like"/>
    <property type="match status" value="1"/>
</dbReference>
<evidence type="ECO:0000256" key="9">
    <source>
        <dbReference type="ARBA" id="ARBA00022763"/>
    </source>
</evidence>
<comment type="catalytic activity">
    <reaction evidence="1">
        <text>Hydrolyzes single-stranded DNA or mismatched double-stranded DNA and polynucleotides, releasing free uracil.</text>
        <dbReference type="EC" id="3.2.2.27"/>
    </reaction>
</comment>
<keyword evidence="10" id="KW-0378">Hydrolase</keyword>
<evidence type="ECO:0000313" key="17">
    <source>
        <dbReference type="Proteomes" id="UP000838756"/>
    </source>
</evidence>
<evidence type="ECO:0000259" key="15">
    <source>
        <dbReference type="SMART" id="SM00986"/>
    </source>
</evidence>
<keyword evidence="7" id="KW-0004">4Fe-4S</keyword>
<evidence type="ECO:0000256" key="12">
    <source>
        <dbReference type="ARBA" id="ARBA00023014"/>
    </source>
</evidence>
<dbReference type="Pfam" id="PF01327">
    <property type="entry name" value="Pep_deformylase"/>
    <property type="match status" value="1"/>
</dbReference>
<dbReference type="SMART" id="SM00986">
    <property type="entry name" value="UDG"/>
    <property type="match status" value="1"/>
</dbReference>
<feature type="domain" description="Uracil-DNA glycosylase-like" evidence="15">
    <location>
        <begin position="234"/>
        <end position="386"/>
    </location>
</feature>
<evidence type="ECO:0000256" key="7">
    <source>
        <dbReference type="ARBA" id="ARBA00022485"/>
    </source>
</evidence>
<dbReference type="InterPro" id="IPR005273">
    <property type="entry name" value="Ura-DNA_glyco_family4"/>
</dbReference>
<dbReference type="PANTHER" id="PTHR33693:SF1">
    <property type="entry name" value="TYPE-4 URACIL-DNA GLYCOSYLASE"/>
    <property type="match status" value="1"/>
</dbReference>
<dbReference type="GO" id="GO:0006281">
    <property type="term" value="P:DNA repair"/>
    <property type="evidence" value="ECO:0007669"/>
    <property type="project" value="UniProtKB-KW"/>
</dbReference>
<evidence type="ECO:0000256" key="6">
    <source>
        <dbReference type="ARBA" id="ARBA00019403"/>
    </source>
</evidence>
<dbReference type="AlphaFoldDB" id="A0A8S4QLN3"/>
<accession>A0A8S4QLN3</accession>
<dbReference type="InterPro" id="IPR036895">
    <property type="entry name" value="Uracil-DNA_glycosylase-like_sf"/>
</dbReference>
<dbReference type="InterPro" id="IPR023635">
    <property type="entry name" value="Peptide_deformylase"/>
</dbReference>
<evidence type="ECO:0000256" key="11">
    <source>
        <dbReference type="ARBA" id="ARBA00023004"/>
    </source>
</evidence>
<keyword evidence="12" id="KW-0411">Iron-sulfur</keyword>
<dbReference type="GO" id="GO:0042586">
    <property type="term" value="F:peptide deformylase activity"/>
    <property type="evidence" value="ECO:0007669"/>
    <property type="project" value="UniProtKB-EC"/>
</dbReference>
<proteinExistence type="inferred from homology"/>
<keyword evidence="13" id="KW-0234">DNA repair</keyword>
<dbReference type="InterPro" id="IPR051536">
    <property type="entry name" value="UDG_Type-4/5"/>
</dbReference>
<evidence type="ECO:0000256" key="14">
    <source>
        <dbReference type="SAM" id="Phobius"/>
    </source>
</evidence>
<keyword evidence="11" id="KW-0408">Iron</keyword>